<dbReference type="PANTHER" id="PTHR12570:SF65">
    <property type="entry name" value="MAGNESIUM TRANSPORTER NIPA9-RELATED"/>
    <property type="match status" value="1"/>
</dbReference>
<dbReference type="OrthoDB" id="165382at2759"/>
<evidence type="ECO:0000313" key="7">
    <source>
        <dbReference type="Proteomes" id="UP000070089"/>
    </source>
</evidence>
<dbReference type="GO" id="GO:0015095">
    <property type="term" value="F:magnesium ion transmembrane transporter activity"/>
    <property type="evidence" value="ECO:0007669"/>
    <property type="project" value="InterPro"/>
</dbReference>
<dbReference type="EMBL" id="JXTI01000007">
    <property type="protein sequence ID" value="KWX15464.1"/>
    <property type="molecule type" value="Genomic_DNA"/>
</dbReference>
<protein>
    <submittedName>
        <fullName evidence="6">Purine permease-related protein/ Magnesium transporter NIPA</fullName>
    </submittedName>
</protein>
<dbReference type="Proteomes" id="UP000070089">
    <property type="component" value="Unassembled WGS sequence"/>
</dbReference>
<proteinExistence type="predicted"/>
<name>A0A132NZH5_GIAIN</name>
<reference evidence="6 7" key="1">
    <citation type="journal article" date="2015" name="Mol. Biochem. Parasitol.">
        <title>Identification of polymorphic genes for use in assemblage B genotyping assays through comparative genomics of multiple assemblage B Giardia duodenalis isolates.</title>
        <authorList>
            <person name="Wielinga C."/>
            <person name="Thompson R.C."/>
            <person name="Monis P."/>
            <person name="Ryan U."/>
        </authorList>
    </citation>
    <scope>NUCLEOTIDE SEQUENCE [LARGE SCALE GENOMIC DNA]</scope>
    <source>
        <strain evidence="6 7">BAH15c1</strain>
    </source>
</reference>
<keyword evidence="4 5" id="KW-0472">Membrane</keyword>
<gene>
    <name evidence="6" type="ORF">QR46_0448</name>
</gene>
<dbReference type="PANTHER" id="PTHR12570">
    <property type="match status" value="1"/>
</dbReference>
<dbReference type="VEuPathDB" id="GiardiaDB:QR46_0448"/>
<evidence type="ECO:0000256" key="1">
    <source>
        <dbReference type="ARBA" id="ARBA00004141"/>
    </source>
</evidence>
<dbReference type="InterPro" id="IPR008521">
    <property type="entry name" value="Mg_trans_NIPA"/>
</dbReference>
<evidence type="ECO:0000256" key="2">
    <source>
        <dbReference type="ARBA" id="ARBA00022692"/>
    </source>
</evidence>
<comment type="caution">
    <text evidence="6">The sequence shown here is derived from an EMBL/GenBank/DDBJ whole genome shotgun (WGS) entry which is preliminary data.</text>
</comment>
<comment type="subcellular location">
    <subcellularLocation>
        <location evidence="1">Membrane</location>
        <topology evidence="1">Multi-pass membrane protein</topology>
    </subcellularLocation>
</comment>
<evidence type="ECO:0000256" key="5">
    <source>
        <dbReference type="SAM" id="Phobius"/>
    </source>
</evidence>
<feature type="transmembrane region" description="Helical" evidence="5">
    <location>
        <begin position="85"/>
        <end position="105"/>
    </location>
</feature>
<evidence type="ECO:0000256" key="3">
    <source>
        <dbReference type="ARBA" id="ARBA00022989"/>
    </source>
</evidence>
<dbReference type="GO" id="GO:0016020">
    <property type="term" value="C:membrane"/>
    <property type="evidence" value="ECO:0007669"/>
    <property type="project" value="UniProtKB-SubCell"/>
</dbReference>
<keyword evidence="3 5" id="KW-1133">Transmembrane helix</keyword>
<evidence type="ECO:0000313" key="6">
    <source>
        <dbReference type="EMBL" id="KWX15464.1"/>
    </source>
</evidence>
<dbReference type="AlphaFoldDB" id="A0A132NZH5"/>
<feature type="transmembrane region" description="Helical" evidence="5">
    <location>
        <begin position="13"/>
        <end position="33"/>
    </location>
</feature>
<accession>A0A132NZH5</accession>
<sequence length="106" mass="11737">MAVLAEKADGTNILFWVGCGTVLTSTTCQNVGMFIQKKSHLRQQMRDKTASPRYWRSVGWWVGTVIFVFGVIMDFVSLSLLPTTVTLPLGSVGFGYFPSLLSLWAT</sequence>
<evidence type="ECO:0000256" key="4">
    <source>
        <dbReference type="ARBA" id="ARBA00023136"/>
    </source>
</evidence>
<dbReference type="Pfam" id="PF05653">
    <property type="entry name" value="Mg_trans_NIPA"/>
    <property type="match status" value="1"/>
</dbReference>
<keyword evidence="2 5" id="KW-0812">Transmembrane</keyword>
<organism evidence="6 7">
    <name type="scientific">Giardia duodenalis assemblage B</name>
    <dbReference type="NCBI Taxonomy" id="1394984"/>
    <lineage>
        <taxon>Eukaryota</taxon>
        <taxon>Metamonada</taxon>
        <taxon>Diplomonadida</taxon>
        <taxon>Hexamitidae</taxon>
        <taxon>Giardiinae</taxon>
        <taxon>Giardia</taxon>
    </lineage>
</organism>
<feature type="transmembrane region" description="Helical" evidence="5">
    <location>
        <begin position="54"/>
        <end position="73"/>
    </location>
</feature>